<keyword evidence="1" id="KW-0732">Signal</keyword>
<keyword evidence="3" id="KW-1185">Reference proteome</keyword>
<reference evidence="2 3" key="1">
    <citation type="submission" date="2019-12" db="EMBL/GenBank/DDBJ databases">
        <title>Nitratireductor arenosus sp. nov., Isolated from sea sand, Jeju island, South Korea.</title>
        <authorList>
            <person name="Kim W."/>
        </authorList>
    </citation>
    <scope>NUCLEOTIDE SEQUENCE [LARGE SCALE GENOMIC DNA]</scope>
    <source>
        <strain evidence="2 3">CAU 1489</strain>
    </source>
</reference>
<feature type="signal peptide" evidence="1">
    <location>
        <begin position="1"/>
        <end position="20"/>
    </location>
</feature>
<organism evidence="2 3">
    <name type="scientific">Nitratireductor arenosus</name>
    <dbReference type="NCBI Taxonomy" id="2682096"/>
    <lineage>
        <taxon>Bacteria</taxon>
        <taxon>Pseudomonadati</taxon>
        <taxon>Pseudomonadota</taxon>
        <taxon>Alphaproteobacteria</taxon>
        <taxon>Hyphomicrobiales</taxon>
        <taxon>Phyllobacteriaceae</taxon>
        <taxon>Nitratireductor</taxon>
    </lineage>
</organism>
<accession>A0A844QCD6</accession>
<evidence type="ECO:0000313" key="3">
    <source>
        <dbReference type="Proteomes" id="UP000463224"/>
    </source>
</evidence>
<dbReference type="AlphaFoldDB" id="A0A844QCD6"/>
<feature type="chain" id="PRO_5032603908" description="Inosine/uridine-preferring nucleoside hydrolase domain-containing protein" evidence="1">
    <location>
        <begin position="21"/>
        <end position="322"/>
    </location>
</feature>
<gene>
    <name evidence="2" type="ORF">GN330_00030</name>
</gene>
<dbReference type="EMBL" id="WPHG01000001">
    <property type="protein sequence ID" value="MVA95641.1"/>
    <property type="molecule type" value="Genomic_DNA"/>
</dbReference>
<dbReference type="Proteomes" id="UP000463224">
    <property type="component" value="Unassembled WGS sequence"/>
</dbReference>
<comment type="caution">
    <text evidence="2">The sequence shown here is derived from an EMBL/GenBank/DDBJ whole genome shotgun (WGS) entry which is preliminary data.</text>
</comment>
<dbReference type="SUPFAM" id="SSF53590">
    <property type="entry name" value="Nucleoside hydrolase"/>
    <property type="match status" value="1"/>
</dbReference>
<evidence type="ECO:0000313" key="2">
    <source>
        <dbReference type="EMBL" id="MVA95641.1"/>
    </source>
</evidence>
<dbReference type="InterPro" id="IPR036452">
    <property type="entry name" value="Ribo_hydro-like"/>
</dbReference>
<dbReference type="Gene3D" id="3.90.245.10">
    <property type="entry name" value="Ribonucleoside hydrolase-like"/>
    <property type="match status" value="1"/>
</dbReference>
<protein>
    <recommendedName>
        <fullName evidence="4">Inosine/uridine-preferring nucleoside hydrolase domain-containing protein</fullName>
    </recommendedName>
</protein>
<dbReference type="RefSeq" id="WP_156710540.1">
    <property type="nucleotide sequence ID" value="NZ_WPHG01000001.1"/>
</dbReference>
<evidence type="ECO:0008006" key="4">
    <source>
        <dbReference type="Google" id="ProtNLM"/>
    </source>
</evidence>
<sequence length="322" mass="35482">MARTLAGCLVAVLLSLPAQASGGLVDHFLNGPCRIDRQPILIVTDVTTSGEIDDSVSLLMYRELERRGCVRVVGVVSIFGNGGSSTAQVHKNLDERIKTLGLAAWRARLLRGPDRTSFRAPNAADDTRLRRIAEIVRRHPGLVMAELGPWTVSSLLLMHRYADPAEISAILGVGGRRPGERFATGRTLAGSLFGFRDMNVAEDTRAVSYLLRHHPDKLWQVTYRTGLGPRTVHHEAIGAFAPTLARHARKRWRTARHLLGYDGIPLWDTWTTSYFLRGGNERLGCRKVPAAMRSDDNGFRDPMQLHLGVTGAGSSRIVACHQ</sequence>
<evidence type="ECO:0000256" key="1">
    <source>
        <dbReference type="SAM" id="SignalP"/>
    </source>
</evidence>
<dbReference type="GO" id="GO:0016799">
    <property type="term" value="F:hydrolase activity, hydrolyzing N-glycosyl compounds"/>
    <property type="evidence" value="ECO:0007669"/>
    <property type="project" value="InterPro"/>
</dbReference>
<proteinExistence type="predicted"/>
<name>A0A844QCD6_9HYPH</name>